<sequence length="197" mass="22354">MANDRFSALVLPALAGLALALGGCAATTTPYQPASASSKVKGGYSEVQLASDRYRVTFEGNNLTSRDTVEGYLLYRSAELTLAQGYDWFSIVQRETEHRVERRVEPDPFYRPWYGSAYAYWLPEWRYYGRPYGWRSWYPYGGDPFWASRIDVRTVEQFEATAEIVMHRGPKPEGNGKSFDARDVVGTLGPKIERPKS</sequence>
<organism evidence="3 4">
    <name type="scientific">Sphingopyxis terrae subsp. terrae NBRC 15098</name>
    <dbReference type="NCBI Taxonomy" id="1219058"/>
    <lineage>
        <taxon>Bacteria</taxon>
        <taxon>Pseudomonadati</taxon>
        <taxon>Pseudomonadota</taxon>
        <taxon>Alphaproteobacteria</taxon>
        <taxon>Sphingomonadales</taxon>
        <taxon>Sphingomonadaceae</taxon>
        <taxon>Sphingopyxis</taxon>
    </lineage>
</organism>
<feature type="region of interest" description="Disordered" evidence="1">
    <location>
        <begin position="169"/>
        <end position="197"/>
    </location>
</feature>
<keyword evidence="2" id="KW-0732">Signal</keyword>
<reference evidence="3 4" key="2">
    <citation type="journal article" date="2016" name="Genome Announc.">
        <title>Complete Genome Sequence of Sphingopyxis terrae Strain 203-1 (NBRC 111660), a Polyethylene Glycol Degrader.</title>
        <authorList>
            <person name="Ohtsubo Y."/>
            <person name="Nonoyama S."/>
            <person name="Nagata Y."/>
            <person name="Numata M."/>
            <person name="Tsuchikane K."/>
            <person name="Hosoyama A."/>
            <person name="Yamazoe A."/>
            <person name="Tsuda M."/>
            <person name="Fujita N."/>
            <person name="Kawai F."/>
        </authorList>
    </citation>
    <scope>NUCLEOTIDE SEQUENCE [LARGE SCALE GENOMIC DNA]</scope>
    <source>
        <strain evidence="3 4">203-1</strain>
    </source>
</reference>
<proteinExistence type="predicted"/>
<evidence type="ECO:0000256" key="2">
    <source>
        <dbReference type="SAM" id="SignalP"/>
    </source>
</evidence>
<dbReference type="EMBL" id="CP013342">
    <property type="protein sequence ID" value="AMU94414.1"/>
    <property type="molecule type" value="Genomic_DNA"/>
</dbReference>
<evidence type="ECO:0000313" key="4">
    <source>
        <dbReference type="Proteomes" id="UP000076234"/>
    </source>
</evidence>
<dbReference type="Proteomes" id="UP000076234">
    <property type="component" value="Chromosome"/>
</dbReference>
<dbReference type="KEGG" id="ster:AOA14_07310"/>
<dbReference type="AlphaFoldDB" id="A0A142VXB6"/>
<protein>
    <recommendedName>
        <fullName evidence="5">Lipoprotein</fullName>
    </recommendedName>
</protein>
<accession>A0A142VXB6</accession>
<feature type="signal peptide" evidence="2">
    <location>
        <begin position="1"/>
        <end position="25"/>
    </location>
</feature>
<feature type="chain" id="PRO_5007502252" description="Lipoprotein" evidence="2">
    <location>
        <begin position="26"/>
        <end position="197"/>
    </location>
</feature>
<reference evidence="4" key="1">
    <citation type="submission" date="2015-11" db="EMBL/GenBank/DDBJ databases">
        <title>Complete genome sequence of a polyethylene glycol-degrading strain Sphingopyxis terrae strain 203-1 (NBRC 15098).</title>
        <authorList>
            <person name="Yoshiyuki O."/>
            <person name="Shouta N."/>
            <person name="Nagata Y."/>
            <person name="Numata M."/>
            <person name="Tsuchikane K."/>
            <person name="Hosoyama A."/>
            <person name="Yamazoe A."/>
            <person name="Tsuda M."/>
            <person name="Fujita N."/>
            <person name="Kawai F."/>
        </authorList>
    </citation>
    <scope>NUCLEOTIDE SEQUENCE [LARGE SCALE GENOMIC DNA]</scope>
    <source>
        <strain evidence="4">203-1</strain>
    </source>
</reference>
<name>A0A142VXB6_9SPHN</name>
<evidence type="ECO:0000313" key="3">
    <source>
        <dbReference type="EMBL" id="AMU94414.1"/>
    </source>
</evidence>
<evidence type="ECO:0008006" key="5">
    <source>
        <dbReference type="Google" id="ProtNLM"/>
    </source>
</evidence>
<dbReference type="PROSITE" id="PS51257">
    <property type="entry name" value="PROKAR_LIPOPROTEIN"/>
    <property type="match status" value="1"/>
</dbReference>
<evidence type="ECO:0000256" key="1">
    <source>
        <dbReference type="SAM" id="MobiDB-lite"/>
    </source>
</evidence>
<gene>
    <name evidence="3" type="ORF">AOA14_07310</name>
</gene>
<dbReference type="NCBIfam" id="NF047637">
    <property type="entry name" value="lipo_CC0125"/>
    <property type="match status" value="1"/>
</dbReference>
<dbReference type="STRING" id="1219058.AOA14_07310"/>
<dbReference type="RefSeq" id="WP_062901305.1">
    <property type="nucleotide sequence ID" value="NZ_CP013342.1"/>
</dbReference>